<protein>
    <submittedName>
        <fullName evidence="1">YdbH domain-containing protein</fullName>
    </submittedName>
</protein>
<dbReference type="Pfam" id="PF11739">
    <property type="entry name" value="YdbH-like"/>
    <property type="match status" value="1"/>
</dbReference>
<accession>A0ABY7V8U3</accession>
<dbReference type="InterPro" id="IPR021730">
    <property type="entry name" value="YdbH"/>
</dbReference>
<evidence type="ECO:0000313" key="2">
    <source>
        <dbReference type="Proteomes" id="UP001215231"/>
    </source>
</evidence>
<dbReference type="RefSeq" id="WP_274050036.1">
    <property type="nucleotide sequence ID" value="NZ_CP059693.1"/>
</dbReference>
<dbReference type="EMBL" id="CP059693">
    <property type="protein sequence ID" value="WDE10023.1"/>
    <property type="molecule type" value="Genomic_DNA"/>
</dbReference>
<dbReference type="Proteomes" id="UP001215231">
    <property type="component" value="Chromosome"/>
</dbReference>
<reference evidence="1 2" key="1">
    <citation type="journal article" date="2022" name="Mar. Drugs">
        <title>Bioassay-Guided Fractionation Leads to the Detection of Cholic Acid Generated by the Rare Thalassomonas sp.</title>
        <authorList>
            <person name="Pheiffer F."/>
            <person name="Schneider Y.K."/>
            <person name="Hansen E.H."/>
            <person name="Andersen J.H."/>
            <person name="Isaksson J."/>
            <person name="Busche T."/>
            <person name="R C."/>
            <person name="Kalinowski J."/>
            <person name="Zyl L.V."/>
            <person name="Trindade M."/>
        </authorList>
    </citation>
    <scope>NUCLEOTIDE SEQUENCE [LARGE SCALE GENOMIC DNA]</scope>
    <source>
        <strain evidence="1 2">A5K-61T</strain>
    </source>
</reference>
<name>A0ABY7V8U3_9GAMM</name>
<gene>
    <name evidence="1" type="ORF">H3N35_17170</name>
</gene>
<organism evidence="1 2">
    <name type="scientific">Thalassomonas haliotis</name>
    <dbReference type="NCBI Taxonomy" id="485448"/>
    <lineage>
        <taxon>Bacteria</taxon>
        <taxon>Pseudomonadati</taxon>
        <taxon>Pseudomonadota</taxon>
        <taxon>Gammaproteobacteria</taxon>
        <taxon>Alteromonadales</taxon>
        <taxon>Colwelliaceae</taxon>
        <taxon>Thalassomonas</taxon>
    </lineage>
</organism>
<evidence type="ECO:0000313" key="1">
    <source>
        <dbReference type="EMBL" id="WDE10023.1"/>
    </source>
</evidence>
<proteinExistence type="predicted"/>
<sequence length="787" mass="87358">MNFDQVVRLSANFYLKHYHRELKLVVNALEIEEFNPDVIKFSDLILTQENSRLNLSGFQLHLAPEKPYWLSRLILDKGQLLLDLDSLSQLLAVKEKSGHGDSAALYRELLSALSALPDIKIKELSAELFSPRKKVRDKLLLVDSHLDLMANTRVSINLTANRQDLVSLQAGFDAKAIAGELTADLGKLNSLTARYFEQPLMITGKLNSDFTLIPAAASWSLAASNQVSNSRLDLSGITGEAASFLVDGDFTLNYRDNVLKAATGQGSELIIKPAAETVKSLKGKLKQKKLKQDINRYLLENIPYQVIVAAGSTVNLDINKTLLSGKLQLDSQLKNGEISIKLPKFTITGQAQTAHWQLDYQQQQPIEQLGKALLSLQGEMLYSPLETTLAVKAGELLLKEVKHQEQRMQQGVFELAKPTLIQFRDDQVRLSETLLLTSVFERVQIEQQSFEQIRGEHNVQQIAAALGIDSTWQLDDALSLTSEHLFDKNVVKGKLMFDNTPLSELLARAELPELLSLDGQMDNEIHYEFDLAAQALSARVSGQLLNGFGSYDDIVFDDIKGRWSCFWQEPQLSCEQLSFSGGEVDAGIDITEVISKGKFFWQQDNWSYQLGQFSAGLLGGAVSLAPVDIFSDQAFSGTLTLTHISLAELVALQQQPGIDVTGFLDGELPFSYDSNGLSIKRGILVNQGEGIIKVDGNPAVEQLKQSQPGLKFALDALKKLHYQHLGSEVTMSPDGATEIKMSMQGRNPDIARPIHFNYLHQENLLQLLRSLRIDSQLSEDIEQAISK</sequence>
<keyword evidence="2" id="KW-1185">Reference proteome</keyword>